<reference evidence="4 5" key="1">
    <citation type="submission" date="2017-06" db="EMBL/GenBank/DDBJ databases">
        <authorList>
            <person name="Kim H.J."/>
            <person name="Triplett B.A."/>
        </authorList>
    </citation>
    <scope>NUCLEOTIDE SEQUENCE [LARGE SCALE GENOMIC DNA]</scope>
    <source>
        <strain evidence="4 5">DSM 29150</strain>
    </source>
</reference>
<dbReference type="Pfam" id="PF00675">
    <property type="entry name" value="Peptidase_M16"/>
    <property type="match status" value="1"/>
</dbReference>
<dbReference type="Pfam" id="PF05193">
    <property type="entry name" value="Peptidase_M16_C"/>
    <property type="match status" value="1"/>
</dbReference>
<organism evidence="4 5">
    <name type="scientific">Lutibacter agarilyticus</name>
    <dbReference type="NCBI Taxonomy" id="1109740"/>
    <lineage>
        <taxon>Bacteria</taxon>
        <taxon>Pseudomonadati</taxon>
        <taxon>Bacteroidota</taxon>
        <taxon>Flavobacteriia</taxon>
        <taxon>Flavobacteriales</taxon>
        <taxon>Flavobacteriaceae</taxon>
        <taxon>Lutibacter</taxon>
    </lineage>
</organism>
<dbReference type="SUPFAM" id="SSF63411">
    <property type="entry name" value="LuxS/MPP-like metallohydrolase"/>
    <property type="match status" value="2"/>
</dbReference>
<feature type="chain" id="PRO_5013122324" evidence="1">
    <location>
        <begin position="21"/>
        <end position="684"/>
    </location>
</feature>
<dbReference type="AlphaFoldDB" id="A0A238VT66"/>
<evidence type="ECO:0000256" key="1">
    <source>
        <dbReference type="SAM" id="SignalP"/>
    </source>
</evidence>
<accession>A0A238VT66</accession>
<dbReference type="EMBL" id="FZNT01000002">
    <property type="protein sequence ID" value="SNR37344.1"/>
    <property type="molecule type" value="Genomic_DNA"/>
</dbReference>
<name>A0A238VT66_9FLAO</name>
<dbReference type="GO" id="GO:0046872">
    <property type="term" value="F:metal ion binding"/>
    <property type="evidence" value="ECO:0007669"/>
    <property type="project" value="InterPro"/>
</dbReference>
<keyword evidence="1" id="KW-0732">Signal</keyword>
<dbReference type="InterPro" id="IPR007863">
    <property type="entry name" value="Peptidase_M16_C"/>
</dbReference>
<proteinExistence type="predicted"/>
<feature type="domain" description="Peptidase M16 N-terminal" evidence="2">
    <location>
        <begin position="52"/>
        <end position="172"/>
    </location>
</feature>
<evidence type="ECO:0000313" key="5">
    <source>
        <dbReference type="Proteomes" id="UP000198384"/>
    </source>
</evidence>
<evidence type="ECO:0000259" key="2">
    <source>
        <dbReference type="Pfam" id="PF00675"/>
    </source>
</evidence>
<feature type="domain" description="Peptidase M16 C-terminal" evidence="3">
    <location>
        <begin position="198"/>
        <end position="377"/>
    </location>
</feature>
<dbReference type="InterPro" id="IPR011765">
    <property type="entry name" value="Pept_M16_N"/>
</dbReference>
<feature type="signal peptide" evidence="1">
    <location>
        <begin position="1"/>
        <end position="20"/>
    </location>
</feature>
<protein>
    <submittedName>
        <fullName evidence="4">Predicted Zn-dependent peptidase</fullName>
    </submittedName>
</protein>
<dbReference type="RefSeq" id="WP_089380263.1">
    <property type="nucleotide sequence ID" value="NZ_FZNT01000002.1"/>
</dbReference>
<dbReference type="PANTHER" id="PTHR11851">
    <property type="entry name" value="METALLOPROTEASE"/>
    <property type="match status" value="1"/>
</dbReference>
<dbReference type="PANTHER" id="PTHR11851:SF224">
    <property type="entry name" value="PROCESSING PROTEASE"/>
    <property type="match status" value="1"/>
</dbReference>
<dbReference type="OrthoDB" id="9811314at2"/>
<keyword evidence="5" id="KW-1185">Reference proteome</keyword>
<dbReference type="Gene3D" id="3.30.830.10">
    <property type="entry name" value="Metalloenzyme, LuxS/M16 peptidase-like"/>
    <property type="match status" value="2"/>
</dbReference>
<evidence type="ECO:0000313" key="4">
    <source>
        <dbReference type="EMBL" id="SNR37344.1"/>
    </source>
</evidence>
<evidence type="ECO:0000259" key="3">
    <source>
        <dbReference type="Pfam" id="PF05193"/>
    </source>
</evidence>
<sequence length="684" mass="75483">MKTKFIYFITLLFLTVTASAQVDRSVQPKPGPSPKINLGKPQTFELKNGLKVLVVENHKLPRVSATLTIDNSPIFEGEKAGVSSLTGSLLGSGTKNIDKDAFNEEVDYLGAGIYFGSQSASLNSLSKYFPRVLELMADAAQNPVFSQEDFDKELNILKDGIKSVEKSVQNIAGRVQSLLAYGKNHPYGEYTSLKTLENVTLADVETFYNTYFKPNNAYLIIVGDVKFKEVKKLVTKQFSDWKSGEIPAYTIPAVENVAKTEIDFIDMPNAVQSDVTVLSTVDFKMTDDDYFAVLLANQIFGGDFNSYLNMNLREAHGYTYGARSGIRPNKHTASLFSAGAQVRNAVTDSTVMETMTELTKIRTVKVTPEELSIVKASYVGSFVRNIEKPETVARYALNIQTNNLPENFYENYLDKLNAVTIDDVERVSQKYFSLDNARIIVTGKALDVLPNLEKLPYTINYLDKEGNVTSKPELTKPIPEGVSKQTVIDAYFNAIGGADKIKALESTLVTYEASAMGSTILSTEKRTATKYANEMSMGGNVMARIIMTKDAVTMNKQPLPAAMASEMNYTLGTFSEIGLLTNENSKLTGIENIEGKDMYVISTKGEIVSTTIYFDVETGLKVKETQVTTMQGQTQNQESNFSDYKEFNGVKFPVTKSGNLGPQAVEFKLVEAKVNEGVSESDFE</sequence>
<dbReference type="InterPro" id="IPR050361">
    <property type="entry name" value="MPP/UQCRC_Complex"/>
</dbReference>
<dbReference type="InterPro" id="IPR011249">
    <property type="entry name" value="Metalloenz_LuxS/M16"/>
</dbReference>
<gene>
    <name evidence="4" type="ORF">SAMN06265371_10245</name>
</gene>
<dbReference type="Proteomes" id="UP000198384">
    <property type="component" value="Unassembled WGS sequence"/>
</dbReference>